<reference evidence="2 3" key="1">
    <citation type="journal article" date="2024" name="Science">
        <title>Giant polyketide synthase enzymes in the biosynthesis of giant marine polyether toxins.</title>
        <authorList>
            <person name="Fallon T.R."/>
            <person name="Shende V.V."/>
            <person name="Wierzbicki I.H."/>
            <person name="Pendleton A.L."/>
            <person name="Watervoot N.F."/>
            <person name="Auber R.P."/>
            <person name="Gonzalez D.J."/>
            <person name="Wisecaver J.H."/>
            <person name="Moore B.S."/>
        </authorList>
    </citation>
    <scope>NUCLEOTIDE SEQUENCE [LARGE SCALE GENOMIC DNA]</scope>
    <source>
        <strain evidence="2 3">12B1</strain>
    </source>
</reference>
<comment type="caution">
    <text evidence="2">The sequence shown here is derived from an EMBL/GenBank/DDBJ whole genome shotgun (WGS) entry which is preliminary data.</text>
</comment>
<dbReference type="EMBL" id="JBGBPQ010000017">
    <property type="protein sequence ID" value="KAL1508008.1"/>
    <property type="molecule type" value="Genomic_DNA"/>
</dbReference>
<feature type="region of interest" description="Disordered" evidence="1">
    <location>
        <begin position="489"/>
        <end position="592"/>
    </location>
</feature>
<evidence type="ECO:0000313" key="3">
    <source>
        <dbReference type="Proteomes" id="UP001515480"/>
    </source>
</evidence>
<dbReference type="PANTHER" id="PTHR13060:SF0">
    <property type="entry name" value="PROTEIN ECDYSONELESS HOMOLOG"/>
    <property type="match status" value="1"/>
</dbReference>
<dbReference type="Proteomes" id="UP001515480">
    <property type="component" value="Unassembled WGS sequence"/>
</dbReference>
<feature type="compositionally biased region" description="Basic and acidic residues" evidence="1">
    <location>
        <begin position="544"/>
        <end position="568"/>
    </location>
</feature>
<dbReference type="PANTHER" id="PTHR13060">
    <property type="entry name" value="SGT1 PROTEIN HSGT1 SUPPRESSOR OF GCR2"/>
    <property type="match status" value="1"/>
</dbReference>
<feature type="compositionally biased region" description="Basic and acidic residues" evidence="1">
    <location>
        <begin position="499"/>
        <end position="509"/>
    </location>
</feature>
<organism evidence="2 3">
    <name type="scientific">Prymnesium parvum</name>
    <name type="common">Toxic golden alga</name>
    <dbReference type="NCBI Taxonomy" id="97485"/>
    <lineage>
        <taxon>Eukaryota</taxon>
        <taxon>Haptista</taxon>
        <taxon>Haptophyta</taxon>
        <taxon>Prymnesiophyceae</taxon>
        <taxon>Prymnesiales</taxon>
        <taxon>Prymnesiaceae</taxon>
        <taxon>Prymnesium</taxon>
    </lineage>
</organism>
<protein>
    <submittedName>
        <fullName evidence="2">Uncharacterized protein</fullName>
    </submittedName>
</protein>
<gene>
    <name evidence="2" type="ORF">AB1Y20_007606</name>
</gene>
<dbReference type="InterPro" id="IPR010770">
    <property type="entry name" value="Ecd"/>
</dbReference>
<dbReference type="AlphaFoldDB" id="A0AB34IYF9"/>
<name>A0AB34IYF9_PRYPA</name>
<dbReference type="Pfam" id="PF07093">
    <property type="entry name" value="SGT1"/>
    <property type="match status" value="1"/>
</dbReference>
<keyword evidence="3" id="KW-1185">Reference proteome</keyword>
<evidence type="ECO:0000313" key="2">
    <source>
        <dbReference type="EMBL" id="KAL1508008.1"/>
    </source>
</evidence>
<sequence length="640" mass="68806">MAGSREALEVRIFLDPPAEAESSEDELVRCRAALTALSGRLSPRLRRSAWHCEPLELRLAADSAPPHLRARMTCGESVDDEWFVVGLLLQLSSEQRDVSVVVRDGDGEFLLIEAADCLPRWLTPERAHNRVFLRHGAVHILPRAHPLLPDTVPLPLAAALRALTHASPSSRHAAATARILLRTKPLAAGLPAHRTRAALPLAAARLLVARPSLLGAAAASFAEQSADAMGAAAPMARLQPRAQPAVVLRLAFPRGRYAQLLAHPFTPPASFGPLPSTGPLAKAAQLGAKLAFGLELLLQAAEGLPSARQQPERAEAAPRGGEWERFEQCLVARGYYRGEMEGSRLYRQLRQQALAEFASRAAPCEAAWPEREGVWALDALSASPCALPSEEALRRLAEAEAHEADDGEEWMSLDDASLEAALQRHAARGGGGEAGEARRMREVAESVGDFVGAAAGVEGAEVPREREPTVALDAERFLAALARALGEELPPGEARHRKGEGDGPRREEGWEREEAEEGEEDDEEEDSESQDEDSAANGEEDGELKDLMEAMDLELRRKQKDSDFEQVKSEQGGAGSAHPASSDAGADAGEESYEPVDLDFNLVKNLLASYSAQHGLAGPVSNLLGSMGLELPDDQDQQES</sequence>
<proteinExistence type="predicted"/>
<evidence type="ECO:0000256" key="1">
    <source>
        <dbReference type="SAM" id="MobiDB-lite"/>
    </source>
</evidence>
<feature type="compositionally biased region" description="Acidic residues" evidence="1">
    <location>
        <begin position="510"/>
        <end position="543"/>
    </location>
</feature>
<accession>A0AB34IYF9</accession>
<dbReference type="GO" id="GO:0005634">
    <property type="term" value="C:nucleus"/>
    <property type="evidence" value="ECO:0007669"/>
    <property type="project" value="TreeGrafter"/>
</dbReference>